<evidence type="ECO:0000256" key="1">
    <source>
        <dbReference type="SAM" id="MobiDB-lite"/>
    </source>
</evidence>
<dbReference type="VEuPathDB" id="TriTrypDB:BSAL_73290"/>
<evidence type="ECO:0000313" key="2">
    <source>
        <dbReference type="EMBL" id="CUG06669.1"/>
    </source>
</evidence>
<protein>
    <submittedName>
        <fullName evidence="2">Uncharacterized protein</fullName>
    </submittedName>
</protein>
<gene>
    <name evidence="2" type="ORF">BSAL_73290</name>
</gene>
<evidence type="ECO:0000313" key="3">
    <source>
        <dbReference type="Proteomes" id="UP000051952"/>
    </source>
</evidence>
<organism evidence="2 3">
    <name type="scientific">Bodo saltans</name>
    <name type="common">Flagellated protozoan</name>
    <dbReference type="NCBI Taxonomy" id="75058"/>
    <lineage>
        <taxon>Eukaryota</taxon>
        <taxon>Discoba</taxon>
        <taxon>Euglenozoa</taxon>
        <taxon>Kinetoplastea</taxon>
        <taxon>Metakinetoplastina</taxon>
        <taxon>Eubodonida</taxon>
        <taxon>Bodonidae</taxon>
        <taxon>Bodo</taxon>
    </lineage>
</organism>
<keyword evidence="3" id="KW-1185">Reference proteome</keyword>
<sequence length="856" mass="94697">MFLSSLVRVRMGIPDATVEVVASSLSDVGNETSRTIEMALEPITICVSVARCRTSQKKQAGVNSNANNAQLEVALLTRALCKTIRTVLSPSEVSCSLIKLDETSTGLRFSHPHEPLWPASCITSSTNSTTTLLAKDEHPNDYDDSAAVDIPMEILIGPNDNSGPLAANIGTPLNHLQRWALFVPFAPTMNAALLLDRCDRAAHVVTLPNFGGWVIVFFNHNDLLWTFGGGVHSGVDFGAASVATPRITSNNGNGASPHRYFSFSPMSDLSPSRRDCRALRNDDDDLVGPLSEWMLIGASNNKRDNNLEQATPRALVWDVDGDGDEMTKSDAASAAPLFSSSLLMEEDRTSVTAASIGLSSRHRSCIDASLHYYTPEDPPQTGRNVRSAAPLLHPMLLLNYRIVVSIVFEDDKEESNDDQDEYVRNGSETLVEGALRRSLPFAVATNFVRKHTTFPMILKRQIMFGALLRQWVMVASTQLSGPQDGSCQGVVVSAQPSIEHVTPRRGFMNPCPSEASTNRVAEVLVNVLRTFRELSSMKRVHGPGGRSAASRSFSITLFDDIICMMAACAMERVGVLQELSSQWFTSLSALPPGQESVMNDNNYKPVLVRYVIHRVASYYYHHHHHHHHLVASMANSNNARNGKVDPELLPIDSHKHFTWGNDRALTFSLTAAQQQQLQQQQNSDDNNHTVRSSEASSKDHFEIRLLGTTTTTTTTLVRLPWNSGGITELFLFFKEVSEALNPVATSVPIGSLGLRWERWMMQIEIARCRGFSKCATCTRVADSCAISIISQSRARSSDDDVVNPHRRRWLCRRCEYAETQKTKDERHRCLSDALRLSRSMKLNLTADALSLARRRE</sequence>
<proteinExistence type="predicted"/>
<reference evidence="3" key="1">
    <citation type="submission" date="2015-09" db="EMBL/GenBank/DDBJ databases">
        <authorList>
            <consortium name="Pathogen Informatics"/>
        </authorList>
    </citation>
    <scope>NUCLEOTIDE SEQUENCE [LARGE SCALE GENOMIC DNA]</scope>
    <source>
        <strain evidence="3">Lake Konstanz</strain>
    </source>
</reference>
<dbReference type="EMBL" id="CYKH01000610">
    <property type="protein sequence ID" value="CUG06669.1"/>
    <property type="molecule type" value="Genomic_DNA"/>
</dbReference>
<feature type="region of interest" description="Disordered" evidence="1">
    <location>
        <begin position="675"/>
        <end position="696"/>
    </location>
</feature>
<dbReference type="Proteomes" id="UP000051952">
    <property type="component" value="Unassembled WGS sequence"/>
</dbReference>
<accession>A0A0S4J367</accession>
<dbReference type="AlphaFoldDB" id="A0A0S4J367"/>
<name>A0A0S4J367_BODSA</name>